<organism evidence="1 2">
    <name type="scientific">Glaciimonas immobilis</name>
    <dbReference type="NCBI Taxonomy" id="728004"/>
    <lineage>
        <taxon>Bacteria</taxon>
        <taxon>Pseudomonadati</taxon>
        <taxon>Pseudomonadota</taxon>
        <taxon>Betaproteobacteria</taxon>
        <taxon>Burkholderiales</taxon>
        <taxon>Oxalobacteraceae</taxon>
        <taxon>Glaciimonas</taxon>
    </lineage>
</organism>
<dbReference type="AlphaFoldDB" id="A0A840RY74"/>
<accession>A0A840RY74</accession>
<keyword evidence="2" id="KW-1185">Reference proteome</keyword>
<proteinExistence type="predicted"/>
<dbReference type="EMBL" id="JACHHQ010000016">
    <property type="protein sequence ID" value="MBB5202513.1"/>
    <property type="molecule type" value="Genomic_DNA"/>
</dbReference>
<sequence length="51" mass="5702">MPFWTIFKAFNSYGIGVPNVILTNDILRIVSKGVSLSPKNCLQLVGTFNRM</sequence>
<name>A0A840RY74_9BURK</name>
<evidence type="ECO:0000313" key="1">
    <source>
        <dbReference type="EMBL" id="MBB5202513.1"/>
    </source>
</evidence>
<comment type="caution">
    <text evidence="1">The sequence shown here is derived from an EMBL/GenBank/DDBJ whole genome shotgun (WGS) entry which is preliminary data.</text>
</comment>
<evidence type="ECO:0000313" key="2">
    <source>
        <dbReference type="Proteomes" id="UP000571084"/>
    </source>
</evidence>
<dbReference type="Proteomes" id="UP000571084">
    <property type="component" value="Unassembled WGS sequence"/>
</dbReference>
<reference evidence="1 2" key="1">
    <citation type="submission" date="2020-08" db="EMBL/GenBank/DDBJ databases">
        <title>Genomic Encyclopedia of Type Strains, Phase IV (KMG-IV): sequencing the most valuable type-strain genomes for metagenomic binning, comparative biology and taxonomic classification.</title>
        <authorList>
            <person name="Goeker M."/>
        </authorList>
    </citation>
    <scope>NUCLEOTIDE SEQUENCE [LARGE SCALE GENOMIC DNA]</scope>
    <source>
        <strain evidence="1 2">DSM 23240</strain>
    </source>
</reference>
<protein>
    <submittedName>
        <fullName evidence="1">Uncharacterized protein</fullName>
    </submittedName>
</protein>
<gene>
    <name evidence="1" type="ORF">HNR39_004380</name>
</gene>